<evidence type="ECO:0000313" key="2">
    <source>
        <dbReference type="Proteomes" id="UP000837857"/>
    </source>
</evidence>
<keyword evidence="2" id="KW-1185">Reference proteome</keyword>
<reference evidence="1" key="1">
    <citation type="submission" date="2022-03" db="EMBL/GenBank/DDBJ databases">
        <authorList>
            <person name="Martin H S."/>
        </authorList>
    </citation>
    <scope>NUCLEOTIDE SEQUENCE</scope>
</reference>
<evidence type="ECO:0000313" key="1">
    <source>
        <dbReference type="EMBL" id="CAH2046113.1"/>
    </source>
</evidence>
<dbReference type="Proteomes" id="UP000837857">
    <property type="component" value="Chromosome 16"/>
</dbReference>
<dbReference type="EMBL" id="OW152828">
    <property type="protein sequence ID" value="CAH2046113.1"/>
    <property type="molecule type" value="Genomic_DNA"/>
</dbReference>
<proteinExistence type="predicted"/>
<feature type="non-terminal residue" evidence="1">
    <location>
        <position position="85"/>
    </location>
</feature>
<sequence>MCLTDRFVLGIDSASVREKLFREDQLKLTRAVDLARAVESAQRIVSAALVAAPVAAPVAVAAQDVAFVARGHTTPKHVVTVKGGI</sequence>
<gene>
    <name evidence="1" type="ORF">IPOD504_LOCUS5371</name>
</gene>
<accession>A0ABN8I1I5</accession>
<name>A0ABN8I1I5_9NEOP</name>
<organism evidence="1 2">
    <name type="scientific">Iphiclides podalirius</name>
    <name type="common">scarce swallowtail</name>
    <dbReference type="NCBI Taxonomy" id="110791"/>
    <lineage>
        <taxon>Eukaryota</taxon>
        <taxon>Metazoa</taxon>
        <taxon>Ecdysozoa</taxon>
        <taxon>Arthropoda</taxon>
        <taxon>Hexapoda</taxon>
        <taxon>Insecta</taxon>
        <taxon>Pterygota</taxon>
        <taxon>Neoptera</taxon>
        <taxon>Endopterygota</taxon>
        <taxon>Lepidoptera</taxon>
        <taxon>Glossata</taxon>
        <taxon>Ditrysia</taxon>
        <taxon>Papilionoidea</taxon>
        <taxon>Papilionidae</taxon>
        <taxon>Papilioninae</taxon>
        <taxon>Iphiclides</taxon>
    </lineage>
</organism>
<protein>
    <submittedName>
        <fullName evidence="1">Uncharacterized protein</fullName>
    </submittedName>
</protein>